<accession>A0AB38U1F0</accession>
<comment type="subcellular location">
    <subcellularLocation>
        <location evidence="1">Cell inner membrane</location>
        <topology evidence="1">Multi-pass membrane protein</topology>
    </subcellularLocation>
    <subcellularLocation>
        <location evidence="9">Cell membrane</location>
        <topology evidence="9">Multi-pass membrane protein</topology>
    </subcellularLocation>
</comment>
<dbReference type="InterPro" id="IPR043429">
    <property type="entry name" value="ArtM/GltK/GlnP/TcyL/YhdX-like"/>
</dbReference>
<evidence type="ECO:0000256" key="1">
    <source>
        <dbReference type="ARBA" id="ARBA00004429"/>
    </source>
</evidence>
<feature type="domain" description="ABC transmembrane type-1" evidence="10">
    <location>
        <begin position="13"/>
        <end position="198"/>
    </location>
</feature>
<dbReference type="AlphaFoldDB" id="A0AB38U1F0"/>
<keyword evidence="3 9" id="KW-0813">Transport</keyword>
<keyword evidence="6" id="KW-0029">Amino-acid transport</keyword>
<evidence type="ECO:0000256" key="8">
    <source>
        <dbReference type="ARBA" id="ARBA00023136"/>
    </source>
</evidence>
<evidence type="ECO:0000256" key="9">
    <source>
        <dbReference type="RuleBase" id="RU363032"/>
    </source>
</evidence>
<reference evidence="11" key="1">
    <citation type="submission" date="2022-09" db="EMBL/GenBank/DDBJ databases">
        <title>Genomic of Burkholderia gladioli.</title>
        <authorList>
            <person name="Wu H."/>
        </authorList>
    </citation>
    <scope>NUCLEOTIDE SEQUENCE</scope>
    <source>
        <strain evidence="11">ZN-S4</strain>
    </source>
</reference>
<evidence type="ECO:0000256" key="2">
    <source>
        <dbReference type="ARBA" id="ARBA00010072"/>
    </source>
</evidence>
<gene>
    <name evidence="11" type="ORF">NYZ96_19915</name>
</gene>
<feature type="transmembrane region" description="Helical" evidence="9">
    <location>
        <begin position="49"/>
        <end position="72"/>
    </location>
</feature>
<dbReference type="InterPro" id="IPR035906">
    <property type="entry name" value="MetI-like_sf"/>
</dbReference>
<evidence type="ECO:0000256" key="5">
    <source>
        <dbReference type="ARBA" id="ARBA00022692"/>
    </source>
</evidence>
<dbReference type="Gene3D" id="1.10.3720.10">
    <property type="entry name" value="MetI-like"/>
    <property type="match status" value="1"/>
</dbReference>
<organism evidence="11 12">
    <name type="scientific">Burkholderia gladioli</name>
    <name type="common">Pseudomonas marginata</name>
    <name type="synonym">Phytomonas marginata</name>
    <dbReference type="NCBI Taxonomy" id="28095"/>
    <lineage>
        <taxon>Bacteria</taxon>
        <taxon>Pseudomonadati</taxon>
        <taxon>Pseudomonadota</taxon>
        <taxon>Betaproteobacteria</taxon>
        <taxon>Burkholderiales</taxon>
        <taxon>Burkholderiaceae</taxon>
        <taxon>Burkholderia</taxon>
    </lineage>
</organism>
<feature type="transmembrane region" description="Helical" evidence="9">
    <location>
        <begin position="180"/>
        <end position="198"/>
    </location>
</feature>
<dbReference type="PANTHER" id="PTHR30614">
    <property type="entry name" value="MEMBRANE COMPONENT OF AMINO ACID ABC TRANSPORTER"/>
    <property type="match status" value="1"/>
</dbReference>
<dbReference type="SUPFAM" id="SSF161098">
    <property type="entry name" value="MetI-like"/>
    <property type="match status" value="1"/>
</dbReference>
<dbReference type="Pfam" id="PF00528">
    <property type="entry name" value="BPD_transp_1"/>
    <property type="match status" value="1"/>
</dbReference>
<evidence type="ECO:0000256" key="7">
    <source>
        <dbReference type="ARBA" id="ARBA00022989"/>
    </source>
</evidence>
<dbReference type="GO" id="GO:0043190">
    <property type="term" value="C:ATP-binding cassette (ABC) transporter complex"/>
    <property type="evidence" value="ECO:0007669"/>
    <property type="project" value="InterPro"/>
</dbReference>
<dbReference type="Proteomes" id="UP001059745">
    <property type="component" value="Chromosome 2"/>
</dbReference>
<comment type="similarity">
    <text evidence="2">Belongs to the binding-protein-dependent transport system permease family. HisMQ subfamily.</text>
</comment>
<evidence type="ECO:0000259" key="10">
    <source>
        <dbReference type="PROSITE" id="PS50928"/>
    </source>
</evidence>
<keyword evidence="8 9" id="KW-0472">Membrane</keyword>
<dbReference type="GO" id="GO:0015184">
    <property type="term" value="F:L-cystine transmembrane transporter activity"/>
    <property type="evidence" value="ECO:0007669"/>
    <property type="project" value="TreeGrafter"/>
</dbReference>
<evidence type="ECO:0000256" key="4">
    <source>
        <dbReference type="ARBA" id="ARBA00022475"/>
    </source>
</evidence>
<dbReference type="InterPro" id="IPR000515">
    <property type="entry name" value="MetI-like"/>
</dbReference>
<protein>
    <submittedName>
        <fullName evidence="11">Amino acid ABC transporter permease</fullName>
    </submittedName>
</protein>
<keyword evidence="7 9" id="KW-1133">Transmembrane helix</keyword>
<dbReference type="EMBL" id="CP104215">
    <property type="protein sequence ID" value="UWX73813.1"/>
    <property type="molecule type" value="Genomic_DNA"/>
</dbReference>
<evidence type="ECO:0000256" key="3">
    <source>
        <dbReference type="ARBA" id="ARBA00022448"/>
    </source>
</evidence>
<sequence>MTTSSYLALLQGAGVSLLLALCAVAVGIPLGLLLALARWRRVPVLDRAIAAYVSVMRPTPVVTLCLLVFFVMPAAGLDLPPMAAAALALSLNTTAFNCEIWRAALLALPADQLEAGAAFGFSGWQTLVRIVLPQLWRASLGPLVSEITLLLKITPAASVIGIVDITRAAGRIGADTYDPLPPFLAATVLYTLIIALGVQGQRLLERSAAQRYGYLSS</sequence>
<dbReference type="RefSeq" id="WP_105851054.1">
    <property type="nucleotide sequence ID" value="NZ_CADEQJ010000003.1"/>
</dbReference>
<dbReference type="NCBIfam" id="TIGR01726">
    <property type="entry name" value="HEQRo_perm_3TM"/>
    <property type="match status" value="1"/>
</dbReference>
<evidence type="ECO:0000256" key="6">
    <source>
        <dbReference type="ARBA" id="ARBA00022970"/>
    </source>
</evidence>
<name>A0AB38U1F0_BURGA</name>
<dbReference type="PROSITE" id="PS50928">
    <property type="entry name" value="ABC_TM1"/>
    <property type="match status" value="1"/>
</dbReference>
<evidence type="ECO:0000313" key="12">
    <source>
        <dbReference type="Proteomes" id="UP001059745"/>
    </source>
</evidence>
<dbReference type="PANTHER" id="PTHR30614:SF0">
    <property type="entry name" value="L-CYSTINE TRANSPORT SYSTEM PERMEASE PROTEIN TCYL"/>
    <property type="match status" value="1"/>
</dbReference>
<feature type="transmembrane region" description="Helical" evidence="9">
    <location>
        <begin position="12"/>
        <end position="37"/>
    </location>
</feature>
<dbReference type="InterPro" id="IPR010065">
    <property type="entry name" value="AA_ABC_transptr_permease_3TM"/>
</dbReference>
<dbReference type="CDD" id="cd06261">
    <property type="entry name" value="TM_PBP2"/>
    <property type="match status" value="1"/>
</dbReference>
<keyword evidence="5 9" id="KW-0812">Transmembrane</keyword>
<evidence type="ECO:0000313" key="11">
    <source>
        <dbReference type="EMBL" id="UWX73813.1"/>
    </source>
</evidence>
<keyword evidence="4" id="KW-1003">Cell membrane</keyword>
<proteinExistence type="inferred from homology"/>